<feature type="domain" description="MoaB/Mog" evidence="1">
    <location>
        <begin position="10"/>
        <end position="153"/>
    </location>
</feature>
<evidence type="ECO:0000313" key="3">
    <source>
        <dbReference type="Proteomes" id="UP000318864"/>
    </source>
</evidence>
<name>A0A4S3TSR6_9EURY</name>
<dbReference type="OrthoDB" id="205337at2157"/>
<dbReference type="GO" id="GO:0006777">
    <property type="term" value="P:Mo-molybdopterin cofactor biosynthetic process"/>
    <property type="evidence" value="ECO:0007669"/>
    <property type="project" value="InterPro"/>
</dbReference>
<dbReference type="PIRSF" id="PIRSF006443">
    <property type="entry name" value="MoaB"/>
    <property type="match status" value="1"/>
</dbReference>
<dbReference type="InterPro" id="IPR001453">
    <property type="entry name" value="MoaB/Mog_dom"/>
</dbReference>
<dbReference type="AlphaFoldDB" id="A0A4S3TSR6"/>
<protein>
    <submittedName>
        <fullName evidence="2">Molybdenum cofactor biosynthesis protein</fullName>
    </submittedName>
</protein>
<dbReference type="RefSeq" id="WP_141463161.1">
    <property type="nucleotide sequence ID" value="NZ_RBZW01000008.1"/>
</dbReference>
<keyword evidence="3" id="KW-1185">Reference proteome</keyword>
<sequence length="172" mass="18424">MDESDALCIGVVTIATDRSLESDAAGEAIRETMEGDGHEVATREHVVAEHDRVQSIVLRMIERDDVEVVLTAGATSIEPDDVTIEAVEPLLDKTLPTFSELFTTLAAREIGTEIVAMRTFAGVAEGTVICCLPGNAETTRLAAESILRPEANRLVDLAQPAESDDGSEDDDE</sequence>
<dbReference type="Pfam" id="PF00994">
    <property type="entry name" value="MoCF_biosynth"/>
    <property type="match status" value="1"/>
</dbReference>
<evidence type="ECO:0000259" key="1">
    <source>
        <dbReference type="SMART" id="SM00852"/>
    </source>
</evidence>
<dbReference type="SMART" id="SM00852">
    <property type="entry name" value="MoCF_biosynth"/>
    <property type="match status" value="1"/>
</dbReference>
<accession>A0A4S3TSR6</accession>
<dbReference type="InterPro" id="IPR012245">
    <property type="entry name" value="MoaB"/>
</dbReference>
<dbReference type="Proteomes" id="UP000318864">
    <property type="component" value="Unassembled WGS sequence"/>
</dbReference>
<reference evidence="2 3" key="1">
    <citation type="submission" date="2018-10" db="EMBL/GenBank/DDBJ databases">
        <title>Natronolimnobius sp. XQ-INN 246 isolated from Inner Mongolia Autonomous Region of China.</title>
        <authorList>
            <person name="Xue Q."/>
        </authorList>
    </citation>
    <scope>NUCLEOTIDE SEQUENCE [LARGE SCALE GENOMIC DNA]</scope>
    <source>
        <strain evidence="2 3">XQ-INN 246</strain>
    </source>
</reference>
<proteinExistence type="predicted"/>
<evidence type="ECO:0000313" key="2">
    <source>
        <dbReference type="EMBL" id="THE66453.1"/>
    </source>
</evidence>
<dbReference type="GO" id="GO:0005829">
    <property type="term" value="C:cytosol"/>
    <property type="evidence" value="ECO:0007669"/>
    <property type="project" value="TreeGrafter"/>
</dbReference>
<dbReference type="SUPFAM" id="SSF53218">
    <property type="entry name" value="Molybdenum cofactor biosynthesis proteins"/>
    <property type="match status" value="1"/>
</dbReference>
<dbReference type="PANTHER" id="PTHR43232:SF2">
    <property type="entry name" value="MOLYBDENUM COFACTOR BIOSYNTHESIS PROTEIN B"/>
    <property type="match status" value="1"/>
</dbReference>
<gene>
    <name evidence="2" type="ORF">D8Y22_02530</name>
</gene>
<comment type="caution">
    <text evidence="2">The sequence shown here is derived from an EMBL/GenBank/DDBJ whole genome shotgun (WGS) entry which is preliminary data.</text>
</comment>
<dbReference type="Gene3D" id="3.40.980.10">
    <property type="entry name" value="MoaB/Mog-like domain"/>
    <property type="match status" value="1"/>
</dbReference>
<dbReference type="InterPro" id="IPR036425">
    <property type="entry name" value="MoaB/Mog-like_dom_sf"/>
</dbReference>
<organism evidence="2 3">
    <name type="scientific">Salinadaptatus halalkaliphilus</name>
    <dbReference type="NCBI Taxonomy" id="2419781"/>
    <lineage>
        <taxon>Archaea</taxon>
        <taxon>Methanobacteriati</taxon>
        <taxon>Methanobacteriota</taxon>
        <taxon>Stenosarchaea group</taxon>
        <taxon>Halobacteria</taxon>
        <taxon>Halobacteriales</taxon>
        <taxon>Natrialbaceae</taxon>
        <taxon>Salinadaptatus</taxon>
    </lineage>
</organism>
<dbReference type="EMBL" id="RBZW01000008">
    <property type="protein sequence ID" value="THE66453.1"/>
    <property type="molecule type" value="Genomic_DNA"/>
</dbReference>
<dbReference type="PANTHER" id="PTHR43232">
    <property type="entry name" value="MOLYBDENUM COFACTOR BIOSYNTHESIS PROTEIN B"/>
    <property type="match status" value="1"/>
</dbReference>